<evidence type="ECO:0000259" key="1">
    <source>
        <dbReference type="PROSITE" id="PS50943"/>
    </source>
</evidence>
<dbReference type="CDD" id="cd00093">
    <property type="entry name" value="HTH_XRE"/>
    <property type="match status" value="1"/>
</dbReference>
<dbReference type="InterPro" id="IPR010982">
    <property type="entry name" value="Lambda_DNA-bd_dom_sf"/>
</dbReference>
<dbReference type="PROSITE" id="PS50943">
    <property type="entry name" value="HTH_CROC1"/>
    <property type="match status" value="1"/>
</dbReference>
<dbReference type="SUPFAM" id="SSF47413">
    <property type="entry name" value="lambda repressor-like DNA-binding domains"/>
    <property type="match status" value="1"/>
</dbReference>
<dbReference type="InterPro" id="IPR001387">
    <property type="entry name" value="Cro/C1-type_HTH"/>
</dbReference>
<dbReference type="Gene3D" id="1.10.260.40">
    <property type="entry name" value="lambda repressor-like DNA-binding domains"/>
    <property type="match status" value="1"/>
</dbReference>
<dbReference type="EMBL" id="VSSQ01000015">
    <property type="protein sequence ID" value="MPL61753.1"/>
    <property type="molecule type" value="Genomic_DNA"/>
</dbReference>
<gene>
    <name evidence="2" type="ORF">SDC9_07340</name>
</gene>
<dbReference type="SMART" id="SM00530">
    <property type="entry name" value="HTH_XRE"/>
    <property type="match status" value="1"/>
</dbReference>
<sequence length="130" mass="14654">MAGEFGAYIDNKRKGRGIGSEDIKLKDIAEAMGMTASYLSDIVKGRRNPPEMQILEKIAVVLQLTPDEKEEMFDLAGRERDAAAPDLPEYLMSTQLPNVRKALRRATEKNLGDDFWKKVLDDISKEDKQP</sequence>
<reference evidence="2" key="1">
    <citation type="submission" date="2019-08" db="EMBL/GenBank/DDBJ databases">
        <authorList>
            <person name="Kucharzyk K."/>
            <person name="Murdoch R.W."/>
            <person name="Higgins S."/>
            <person name="Loffler F."/>
        </authorList>
    </citation>
    <scope>NUCLEOTIDE SEQUENCE</scope>
</reference>
<dbReference type="AlphaFoldDB" id="A0A644T4B0"/>
<dbReference type="Pfam" id="PF01381">
    <property type="entry name" value="HTH_3"/>
    <property type="match status" value="1"/>
</dbReference>
<proteinExistence type="predicted"/>
<feature type="domain" description="HTH cro/C1-type" evidence="1">
    <location>
        <begin position="23"/>
        <end position="69"/>
    </location>
</feature>
<protein>
    <recommendedName>
        <fullName evidence="1">HTH cro/C1-type domain-containing protein</fullName>
    </recommendedName>
</protein>
<comment type="caution">
    <text evidence="2">The sequence shown here is derived from an EMBL/GenBank/DDBJ whole genome shotgun (WGS) entry which is preliminary data.</text>
</comment>
<organism evidence="2">
    <name type="scientific">bioreactor metagenome</name>
    <dbReference type="NCBI Taxonomy" id="1076179"/>
    <lineage>
        <taxon>unclassified sequences</taxon>
        <taxon>metagenomes</taxon>
        <taxon>ecological metagenomes</taxon>
    </lineage>
</organism>
<name>A0A644T4B0_9ZZZZ</name>
<accession>A0A644T4B0</accession>
<evidence type="ECO:0000313" key="2">
    <source>
        <dbReference type="EMBL" id="MPL61753.1"/>
    </source>
</evidence>
<dbReference type="GO" id="GO:0003677">
    <property type="term" value="F:DNA binding"/>
    <property type="evidence" value="ECO:0007669"/>
    <property type="project" value="InterPro"/>
</dbReference>